<dbReference type="GeneID" id="70219775"/>
<gene>
    <name evidence="1" type="ORF">BKA55DRAFT_536395</name>
</gene>
<comment type="caution">
    <text evidence="1">The sequence shown here is derived from an EMBL/GenBank/DDBJ whole genome shotgun (WGS) entry which is preliminary data.</text>
</comment>
<dbReference type="Proteomes" id="UP000720189">
    <property type="component" value="Unassembled WGS sequence"/>
</dbReference>
<evidence type="ECO:0000313" key="2">
    <source>
        <dbReference type="Proteomes" id="UP000720189"/>
    </source>
</evidence>
<dbReference type="AlphaFoldDB" id="A0A9P9HPP6"/>
<dbReference type="EMBL" id="JAGMUX010000004">
    <property type="protein sequence ID" value="KAH7261395.1"/>
    <property type="molecule type" value="Genomic_DNA"/>
</dbReference>
<reference evidence="1" key="1">
    <citation type="journal article" date="2021" name="Nat. Commun.">
        <title>Genetic determinants of endophytism in the Arabidopsis root mycobiome.</title>
        <authorList>
            <person name="Mesny F."/>
            <person name="Miyauchi S."/>
            <person name="Thiergart T."/>
            <person name="Pickel B."/>
            <person name="Atanasova L."/>
            <person name="Karlsson M."/>
            <person name="Huettel B."/>
            <person name="Barry K.W."/>
            <person name="Haridas S."/>
            <person name="Chen C."/>
            <person name="Bauer D."/>
            <person name="Andreopoulos W."/>
            <person name="Pangilinan J."/>
            <person name="LaButti K."/>
            <person name="Riley R."/>
            <person name="Lipzen A."/>
            <person name="Clum A."/>
            <person name="Drula E."/>
            <person name="Henrissat B."/>
            <person name="Kohler A."/>
            <person name="Grigoriev I.V."/>
            <person name="Martin F.M."/>
            <person name="Hacquard S."/>
        </authorList>
    </citation>
    <scope>NUCLEOTIDE SEQUENCE</scope>
    <source>
        <strain evidence="1">MPI-CAGE-AT-0023</strain>
    </source>
</reference>
<dbReference type="RefSeq" id="XP_046053272.1">
    <property type="nucleotide sequence ID" value="XM_046189821.1"/>
</dbReference>
<organism evidence="1 2">
    <name type="scientific">Fusarium redolens</name>
    <dbReference type="NCBI Taxonomy" id="48865"/>
    <lineage>
        <taxon>Eukaryota</taxon>
        <taxon>Fungi</taxon>
        <taxon>Dikarya</taxon>
        <taxon>Ascomycota</taxon>
        <taxon>Pezizomycotina</taxon>
        <taxon>Sordariomycetes</taxon>
        <taxon>Hypocreomycetidae</taxon>
        <taxon>Hypocreales</taxon>
        <taxon>Nectriaceae</taxon>
        <taxon>Fusarium</taxon>
        <taxon>Fusarium redolens species complex</taxon>
    </lineage>
</organism>
<protein>
    <submittedName>
        <fullName evidence="1">Uncharacterized protein</fullName>
    </submittedName>
</protein>
<accession>A0A9P9HPP6</accession>
<keyword evidence="2" id="KW-1185">Reference proteome</keyword>
<evidence type="ECO:0000313" key="1">
    <source>
        <dbReference type="EMBL" id="KAH7261395.1"/>
    </source>
</evidence>
<name>A0A9P9HPP6_FUSRE</name>
<sequence>MISAKVERRLEAFELGGEGPVRKQQAIARWQWRIGRTTAPDALREQDGLHVAWAEAGPPSRIGGCFADEPVAGGRLACTDGASLRALMLVSGLAEHHGADRGGLGDLLPEEMVPLIVTAYTSVEVLKMLATTGARSKEETRSSIVTNSCTSSIVVWSLISPRSRVSLTHVSGTSTTAVKDKALLDINFERRSQCQKGFPSLNVYANGGLINMDKRNIVSTVPVQKSCRQQSSNRRQPPANGYVKLCCKLQGQTTGRVISPAEYFLDIK</sequence>
<proteinExistence type="predicted"/>